<dbReference type="GO" id="GO:0016787">
    <property type="term" value="F:hydrolase activity"/>
    <property type="evidence" value="ECO:0007669"/>
    <property type="project" value="UniProtKB-KW"/>
</dbReference>
<evidence type="ECO:0000259" key="6">
    <source>
        <dbReference type="PROSITE" id="PS50908"/>
    </source>
</evidence>
<dbReference type="Gene3D" id="3.10.110.10">
    <property type="entry name" value="Ubiquitin Conjugating Enzyme"/>
    <property type="match status" value="1"/>
</dbReference>
<dbReference type="FunFam" id="3.40.50.300:FF:000868">
    <property type="entry name" value="DEAD/DEAH box helicase, putative"/>
    <property type="match status" value="1"/>
</dbReference>
<dbReference type="FunFam" id="3.40.50.300:FF:001214">
    <property type="entry name" value="DExH-box ATP-dependent RNA helicase"/>
    <property type="match status" value="1"/>
</dbReference>
<keyword evidence="10" id="KW-1185">Reference proteome</keyword>
<dbReference type="Pfam" id="PF21010">
    <property type="entry name" value="HA2_C"/>
    <property type="match status" value="1"/>
</dbReference>
<dbReference type="InterPro" id="IPR056328">
    <property type="entry name" value="DSRM_DHX29"/>
</dbReference>
<keyword evidence="3" id="KW-0347">Helicase</keyword>
<dbReference type="SUPFAM" id="SSF52540">
    <property type="entry name" value="P-loop containing nucleoside triphosphate hydrolases"/>
    <property type="match status" value="1"/>
</dbReference>
<dbReference type="InterPro" id="IPR007502">
    <property type="entry name" value="Helicase-assoc_dom"/>
</dbReference>
<organism evidence="9 10">
    <name type="scientific">Tuber aestivum</name>
    <name type="common">summer truffle</name>
    <dbReference type="NCBI Taxonomy" id="59557"/>
    <lineage>
        <taxon>Eukaryota</taxon>
        <taxon>Fungi</taxon>
        <taxon>Dikarya</taxon>
        <taxon>Ascomycota</taxon>
        <taxon>Pezizomycotina</taxon>
        <taxon>Pezizomycetes</taxon>
        <taxon>Pezizales</taxon>
        <taxon>Tuberaceae</taxon>
        <taxon>Tuber</taxon>
    </lineage>
</organism>
<evidence type="ECO:0000256" key="5">
    <source>
        <dbReference type="SAM" id="MobiDB-lite"/>
    </source>
</evidence>
<sequence length="1385" mass="152554">MPPKKRSSKSSVADSSEAPPSPTPPAASSVKKSKAKPGTNKANGTTVGSKGKVPVVTASEAGGSTSAPKGGESRALTVQQLIGGLSWTGKLPQALLYEHCVKAGWNKPDYLVRKDATKGFVSSVTVTYNNPKTSHTESMRYIPPFEKPDGTPINLQMASILEAKHFAATYALHRVSSMKNIHMMLPPTHKGYWTIFDEIKRMEFAKNHAWMYVADPFLDRREWMAAEAVKEKALAEAKKDKPAGAVDEKMRGWYRVPVVDMGTSQRREVEGLVRRYHVWNPAGVRMTRDLMAKVISELVGLDFKRAHVEEACGWVKDKEEALEWLLIHVPEDDLPVRFLPGNYATGVTFSSGDLPMEYAAKRLSVTGYSLDLCREILALNAGDEELAAEALMQILVYGHQKTPQGAKEESLISFSETDLWAEEISALEAIWGPERYTQITPTHFKVLLSNPPIQGLKLPQKIFLEIRKPTSATWELEYPQTIPTFTLSTEDDGDGRLSAQVKLSIIKQTAKHASTLLGEQMIFTVIDWLESNIARIVESPGRLRDVTSGVTGSNEDDVTHPNKVKGKASRHRNSRNPGSIDWTPGQEASMRLLAAKKAKYSSPDMQKMLQARMRLPAWDLKEDIIGAVNDCQVTIISGETGSGKSTQAVQFILDDMIDQHLGHITNIICTQPRRISALGLADRVSDERCSRVGHEVGYAIRGESNRNPAMTRITFVTTGVLLRRLQMGDSLDEITHIFVDEVHERSLDTDFLLILLKRKLAVRKDLRVVLMSATLDAKVFSDYFGGEEKVRRVEIKGRTFPVEDYYLDQVIVKTGFNGGGRLMPVKTADHEDVQGADPRVASIIMSLGDRINYNLIAATVGTIDEMLGSRHGGILIFLPGTMEIQRCIEAIKTLPDGIGRFHALPLHASLTPNDQRRVFPPPPHGKRKVIAATNVAETSITIEDIVAVVDTGKVKETSYDPSSGIVKLLETWASRAACKQRRGRAGRVRAGSCWKLYTRNAEHKKMAERPEPELKRVPLEQTCLAVKSMEDDVRGFLAGALTPPDTMAVEGAMKLLERMGAIADDDLTALGRHLVLIPADLRCSKLMVYGAIFGCLDVAVTIASILTTRSPFINTPATRDASQLARASFAHGQGDLLADCHAHQEWTRLRQLSSVRDVKRWCEENHLSHHTLLDISSNRAQYISSLKEIGFLPLSSSSTSTSDFASLNQNHENAVLHRALIAAAFNPQIARIALPEQRFAGSASGALAVDPEARTIKYYTHASGRAFIHPSSTLFDATCFTGDARFLSYFSKMESNKVYLKDVTPTNAYSLLLFGGALEVDTMGRGITVDGWLKLRGWGRIGILVARLRAMLDQVLQDKIDNPGLELAGNEVVACVARLVGSSGV</sequence>
<dbReference type="SMART" id="SM00487">
    <property type="entry name" value="DEXDc"/>
    <property type="match status" value="1"/>
</dbReference>
<feature type="domain" description="Helicase ATP-binding" evidence="7">
    <location>
        <begin position="625"/>
        <end position="793"/>
    </location>
</feature>
<dbReference type="PROSITE" id="PS50908">
    <property type="entry name" value="RWD"/>
    <property type="match status" value="1"/>
</dbReference>
<dbReference type="CDD" id="cd17917">
    <property type="entry name" value="DEXHc_RHA-like"/>
    <property type="match status" value="1"/>
</dbReference>
<keyword evidence="2" id="KW-0378">Hydrolase</keyword>
<dbReference type="GO" id="GO:0004386">
    <property type="term" value="F:helicase activity"/>
    <property type="evidence" value="ECO:0007669"/>
    <property type="project" value="UniProtKB-KW"/>
</dbReference>
<dbReference type="InterPro" id="IPR011545">
    <property type="entry name" value="DEAD/DEAH_box_helicase_dom"/>
</dbReference>
<evidence type="ECO:0000256" key="1">
    <source>
        <dbReference type="ARBA" id="ARBA00022741"/>
    </source>
</evidence>
<dbReference type="SMART" id="SM00490">
    <property type="entry name" value="HELICc"/>
    <property type="match status" value="1"/>
</dbReference>
<dbReference type="Pfam" id="PF07717">
    <property type="entry name" value="OB_NTP_bind"/>
    <property type="match status" value="1"/>
</dbReference>
<feature type="region of interest" description="Disordered" evidence="5">
    <location>
        <begin position="1"/>
        <end position="54"/>
    </location>
</feature>
<dbReference type="GO" id="GO:0003723">
    <property type="term" value="F:RNA binding"/>
    <property type="evidence" value="ECO:0007669"/>
    <property type="project" value="TreeGrafter"/>
</dbReference>
<evidence type="ECO:0008006" key="11">
    <source>
        <dbReference type="Google" id="ProtNLM"/>
    </source>
</evidence>
<feature type="region of interest" description="Disordered" evidence="5">
    <location>
        <begin position="546"/>
        <end position="584"/>
    </location>
</feature>
<feature type="compositionally biased region" description="Low complexity" evidence="5">
    <location>
        <begin position="9"/>
        <end position="18"/>
    </location>
</feature>
<dbReference type="Gene3D" id="1.20.120.1080">
    <property type="match status" value="1"/>
</dbReference>
<evidence type="ECO:0000313" key="10">
    <source>
        <dbReference type="Proteomes" id="UP001412239"/>
    </source>
</evidence>
<dbReference type="Gene3D" id="3.40.50.300">
    <property type="entry name" value="P-loop containing nucleotide triphosphate hydrolases"/>
    <property type="match status" value="2"/>
</dbReference>
<dbReference type="PANTHER" id="PTHR18934:SF267">
    <property type="entry name" value="ATP-DEPENDENT RNA HELICASE YLR419W-RELATED"/>
    <property type="match status" value="1"/>
</dbReference>
<dbReference type="InterPro" id="IPR006575">
    <property type="entry name" value="RWD_dom"/>
</dbReference>
<feature type="domain" description="Helicase C-terminal" evidence="8">
    <location>
        <begin position="862"/>
        <end position="1030"/>
    </location>
</feature>
<dbReference type="CDD" id="cd23827">
    <property type="entry name" value="RWD_YLR419W-like"/>
    <property type="match status" value="1"/>
</dbReference>
<dbReference type="Proteomes" id="UP001412239">
    <property type="component" value="Unassembled WGS sequence"/>
</dbReference>
<dbReference type="InterPro" id="IPR011709">
    <property type="entry name" value="DEAD-box_helicase_OB_fold"/>
</dbReference>
<dbReference type="InterPro" id="IPR001650">
    <property type="entry name" value="Helicase_C-like"/>
</dbReference>
<proteinExistence type="predicted"/>
<reference evidence="9" key="1">
    <citation type="submission" date="2015-10" db="EMBL/GenBank/DDBJ databases">
        <authorList>
            <person name="Regsiter A."/>
            <person name="william w."/>
        </authorList>
    </citation>
    <scope>NUCLEOTIDE SEQUENCE</scope>
    <source>
        <strain evidence="9">Montdore</strain>
    </source>
</reference>
<accession>A0A292Q9T1</accession>
<dbReference type="SUPFAM" id="SSF54495">
    <property type="entry name" value="UBC-like"/>
    <property type="match status" value="1"/>
</dbReference>
<dbReference type="Pfam" id="PF05773">
    <property type="entry name" value="RWD"/>
    <property type="match status" value="1"/>
</dbReference>
<dbReference type="InterPro" id="IPR014001">
    <property type="entry name" value="Helicase_ATP-bd"/>
</dbReference>
<dbReference type="EMBL" id="LN890946">
    <property type="protein sequence ID" value="CUS15490.1"/>
    <property type="molecule type" value="Genomic_DNA"/>
</dbReference>
<dbReference type="Pfam" id="PF24385">
    <property type="entry name" value="DSRM_DHX29"/>
    <property type="match status" value="1"/>
</dbReference>
<dbReference type="InterPro" id="IPR016135">
    <property type="entry name" value="UBQ-conjugating_enzyme/RWD"/>
</dbReference>
<protein>
    <recommendedName>
        <fullName evidence="11">P-loop containing nucleoside triphosphate hydrolase protein</fullName>
    </recommendedName>
</protein>
<dbReference type="Pfam" id="PF00270">
    <property type="entry name" value="DEAD"/>
    <property type="match status" value="1"/>
</dbReference>
<evidence type="ECO:0000256" key="2">
    <source>
        <dbReference type="ARBA" id="ARBA00022801"/>
    </source>
</evidence>
<dbReference type="PANTHER" id="PTHR18934">
    <property type="entry name" value="ATP-DEPENDENT RNA HELICASE"/>
    <property type="match status" value="1"/>
</dbReference>
<dbReference type="GO" id="GO:0005524">
    <property type="term" value="F:ATP binding"/>
    <property type="evidence" value="ECO:0007669"/>
    <property type="project" value="UniProtKB-KW"/>
</dbReference>
<feature type="domain" description="RWD" evidence="6">
    <location>
        <begin position="422"/>
        <end position="536"/>
    </location>
</feature>
<evidence type="ECO:0000256" key="3">
    <source>
        <dbReference type="ARBA" id="ARBA00022806"/>
    </source>
</evidence>
<keyword evidence="1" id="KW-0547">Nucleotide-binding</keyword>
<evidence type="ECO:0000256" key="4">
    <source>
        <dbReference type="ARBA" id="ARBA00022840"/>
    </source>
</evidence>
<keyword evidence="4" id="KW-0067">ATP-binding</keyword>
<dbReference type="Pfam" id="PF00271">
    <property type="entry name" value="Helicase_C"/>
    <property type="match status" value="1"/>
</dbReference>
<dbReference type="Pfam" id="PF26026">
    <property type="entry name" value="RNA_hel_CTD"/>
    <property type="match status" value="1"/>
</dbReference>
<name>A0A292Q9T1_9PEZI</name>
<dbReference type="PROSITE" id="PS51194">
    <property type="entry name" value="HELICASE_CTER"/>
    <property type="match status" value="1"/>
</dbReference>
<dbReference type="CDD" id="cd18791">
    <property type="entry name" value="SF2_C_RHA"/>
    <property type="match status" value="1"/>
</dbReference>
<dbReference type="SMART" id="SM00847">
    <property type="entry name" value="HA2"/>
    <property type="match status" value="1"/>
</dbReference>
<dbReference type="InterPro" id="IPR059023">
    <property type="entry name" value="RNA_hel_CTD"/>
</dbReference>
<evidence type="ECO:0000259" key="8">
    <source>
        <dbReference type="PROSITE" id="PS51194"/>
    </source>
</evidence>
<dbReference type="InterPro" id="IPR048333">
    <property type="entry name" value="HA2_WH"/>
</dbReference>
<dbReference type="InterPro" id="IPR027417">
    <property type="entry name" value="P-loop_NTPase"/>
</dbReference>
<dbReference type="PROSITE" id="PS51192">
    <property type="entry name" value="HELICASE_ATP_BIND_1"/>
    <property type="match status" value="1"/>
</dbReference>
<feature type="compositionally biased region" description="Basic residues" evidence="5">
    <location>
        <begin position="562"/>
        <end position="574"/>
    </location>
</feature>
<dbReference type="Pfam" id="PF04408">
    <property type="entry name" value="WHD_HA2"/>
    <property type="match status" value="1"/>
</dbReference>
<evidence type="ECO:0000259" key="7">
    <source>
        <dbReference type="PROSITE" id="PS51192"/>
    </source>
</evidence>
<gene>
    <name evidence="9" type="ORF">GSTUAT00000423001</name>
</gene>
<evidence type="ECO:0000313" key="9">
    <source>
        <dbReference type="EMBL" id="CUS15490.1"/>
    </source>
</evidence>